<dbReference type="VEuPathDB" id="FungiDB:sscle_05g045830"/>
<organism evidence="1 2">
    <name type="scientific">Sclerotinia sclerotiorum (strain ATCC 18683 / 1980 / Ss-1)</name>
    <name type="common">White mold</name>
    <name type="synonym">Whetzelinia sclerotiorum</name>
    <dbReference type="NCBI Taxonomy" id="665079"/>
    <lineage>
        <taxon>Eukaryota</taxon>
        <taxon>Fungi</taxon>
        <taxon>Dikarya</taxon>
        <taxon>Ascomycota</taxon>
        <taxon>Pezizomycotina</taxon>
        <taxon>Leotiomycetes</taxon>
        <taxon>Helotiales</taxon>
        <taxon>Sclerotiniaceae</taxon>
        <taxon>Sclerotinia</taxon>
    </lineage>
</organism>
<evidence type="ECO:0000313" key="1">
    <source>
        <dbReference type="EMBL" id="APA09813.1"/>
    </source>
</evidence>
<name>A0A1D9Q5F8_SCLS1</name>
<gene>
    <name evidence="1" type="ORF">sscle_05g045830</name>
</gene>
<accession>A0A1D9Q5F8</accession>
<evidence type="ECO:0000313" key="2">
    <source>
        <dbReference type="Proteomes" id="UP000177798"/>
    </source>
</evidence>
<sequence length="152" mass="16249">MSSSSPPTLPSSHLPFDNVTTQSYNTGYTMLCTDSVVSTYISALNSWATFTPATCSYNRSLTSTTNPSSTLAITITSTEITTASPQETPFNDVSTVTEFSSTAITTTVTRSVSTSSQTSSAAKEMLQFGPSSLSGFTGLGWILYFSYKLLHR</sequence>
<reference evidence="2" key="1">
    <citation type="journal article" date="2017" name="Genome Biol. Evol.">
        <title>The complete genome sequence of the phytopathogenic fungus Sclerotinia sclerotiorum reveals insights into the genome architecture of broad host range pathogens.</title>
        <authorList>
            <person name="Derbyshire M."/>
            <person name="Denton-Giles M."/>
            <person name="Hegedus D."/>
            <person name="Seifbarghy S."/>
            <person name="Rollins J."/>
            <person name="van Kan J."/>
            <person name="Seidl M.F."/>
            <person name="Faino L."/>
            <person name="Mbengue M."/>
            <person name="Navaud O."/>
            <person name="Raffaele S."/>
            <person name="Hammond-Kosack K."/>
            <person name="Heard S."/>
            <person name="Oliver R."/>
        </authorList>
    </citation>
    <scope>NUCLEOTIDE SEQUENCE [LARGE SCALE GENOMIC DNA]</scope>
    <source>
        <strain evidence="2">ATCC 18683 / 1980 / Ss-1</strain>
    </source>
</reference>
<dbReference type="EMBL" id="CP017818">
    <property type="protein sequence ID" value="APA09813.1"/>
    <property type="molecule type" value="Genomic_DNA"/>
</dbReference>
<protein>
    <submittedName>
        <fullName evidence="1">Uncharacterized protein</fullName>
    </submittedName>
</protein>
<dbReference type="Proteomes" id="UP000177798">
    <property type="component" value="Chromosome 5"/>
</dbReference>
<proteinExistence type="predicted"/>
<dbReference type="OrthoDB" id="3556700at2759"/>
<dbReference type="AlphaFoldDB" id="A0A1D9Q5F8"/>